<dbReference type="PANTHER" id="PTHR10887">
    <property type="entry name" value="DNA2/NAM7 HELICASE FAMILY"/>
    <property type="match status" value="1"/>
</dbReference>
<dbReference type="SUPFAM" id="SSF52540">
    <property type="entry name" value="P-loop containing nucleoside triphosphate hydrolases"/>
    <property type="match status" value="2"/>
</dbReference>
<accession>A0A2V1GZZ1</accession>
<proteinExistence type="predicted"/>
<dbReference type="InterPro" id="IPR047187">
    <property type="entry name" value="SF1_C_Upf1"/>
</dbReference>
<evidence type="ECO:0000256" key="1">
    <source>
        <dbReference type="SAM" id="MobiDB-lite"/>
    </source>
</evidence>
<dbReference type="GO" id="GO:0004386">
    <property type="term" value="F:helicase activity"/>
    <property type="evidence" value="ECO:0007669"/>
    <property type="project" value="InterPro"/>
</dbReference>
<evidence type="ECO:0008006" key="6">
    <source>
        <dbReference type="Google" id="ProtNLM"/>
    </source>
</evidence>
<dbReference type="Gene3D" id="3.40.50.300">
    <property type="entry name" value="P-loop containing nucleotide triphosphate hydrolases"/>
    <property type="match status" value="2"/>
</dbReference>
<feature type="domain" description="DNA2/NAM7 helicase helicase" evidence="2">
    <location>
        <begin position="456"/>
        <end position="537"/>
    </location>
</feature>
<feature type="domain" description="DNA2/NAM7 helicase-like C-terminal" evidence="3">
    <location>
        <begin position="912"/>
        <end position="1099"/>
    </location>
</feature>
<gene>
    <name evidence="4" type="ORF">DC094_11705</name>
</gene>
<comment type="caution">
    <text evidence="4">The sequence shown here is derived from an EMBL/GenBank/DDBJ whole genome shotgun (WGS) entry which is preliminary data.</text>
</comment>
<dbReference type="InterPro" id="IPR041679">
    <property type="entry name" value="DNA2/NAM7-like_C"/>
</dbReference>
<reference evidence="4 5" key="1">
    <citation type="submission" date="2018-04" db="EMBL/GenBank/DDBJ databases">
        <title>Thalassorhabdus spongiae gen. nov., sp. nov., isolated from a marine sponge in South-West Iceland.</title>
        <authorList>
            <person name="Knobloch S."/>
            <person name="Daussin A."/>
            <person name="Johannsson R."/>
            <person name="Marteinsson V.T."/>
        </authorList>
    </citation>
    <scope>NUCLEOTIDE SEQUENCE [LARGE SCALE GENOMIC DNA]</scope>
    <source>
        <strain evidence="4 5">Hp12</strain>
    </source>
</reference>
<feature type="compositionally biased region" description="Polar residues" evidence="1">
    <location>
        <begin position="892"/>
        <end position="909"/>
    </location>
</feature>
<feature type="domain" description="DNA2/NAM7 helicase helicase" evidence="2">
    <location>
        <begin position="562"/>
        <end position="636"/>
    </location>
</feature>
<evidence type="ECO:0000313" key="4">
    <source>
        <dbReference type="EMBL" id="PVZ68911.1"/>
    </source>
</evidence>
<evidence type="ECO:0000259" key="2">
    <source>
        <dbReference type="Pfam" id="PF13086"/>
    </source>
</evidence>
<dbReference type="InterPro" id="IPR045055">
    <property type="entry name" value="DNA2/NAM7-like"/>
</dbReference>
<dbReference type="Pfam" id="PF13086">
    <property type="entry name" value="AAA_11"/>
    <property type="match status" value="2"/>
</dbReference>
<evidence type="ECO:0000313" key="5">
    <source>
        <dbReference type="Proteomes" id="UP000244906"/>
    </source>
</evidence>
<dbReference type="RefSeq" id="WP_116687296.1">
    <property type="nucleotide sequence ID" value="NZ_CAWNYD010000004.1"/>
</dbReference>
<dbReference type="Pfam" id="PF13087">
    <property type="entry name" value="AAA_12"/>
    <property type="match status" value="1"/>
</dbReference>
<protein>
    <recommendedName>
        <fullName evidence="6">AAA+ ATPase domain-containing protein</fullName>
    </recommendedName>
</protein>
<dbReference type="Proteomes" id="UP000244906">
    <property type="component" value="Unassembled WGS sequence"/>
</dbReference>
<sequence length="1123" mass="129173">MPNPYLTALDDPAYTGHAGARVVDESFEPFRRYLDNAQKALEKKEVSCEWKELPEPDAVLEIKQRIFEIKPHTIIEFEVLDSGWFEITEDLEDEVPVGDDFEPDLNESIKIGRGKQGRKITLSPEQFKNENSRFFINLGDHEVDDDVEKISWDGYLLAVKATVSRLPNSFELIQQGRKFKATKHKEHMYKLNDMPDENRPLLFDDQKFSFRIVPDNSPNDSSDRSSGSYLVVSQKKPKIDHADVQDISKSFLNELSITDLQDIKSQSLPNQWSLSRGSSKISLDTQGDKCPKSLRHREFESLEILCKKNDHDSQWIQLVNLDQVDDSGTGQDPLEYFFEDQVDILDQNERPGSNAGYRILRSKPEERQLLLCRKKDKERKPVYPNGNQIKVKVNTQTLWRQKEAITNLKLAPALSQKPLLDLLKNRSQQVWPDFQPANEHELEWCILKDTNFDGCDKQREFVAKALNTPDFAILDGPPGTGKTTTILELIIQLVRQGKRILLTASTHAAINNVLERVDENNLINEVFPLRIGDENRAVGVEQHQYDNFKEGFGRAVDITDFEQLMVDASNLVCGTTMGILRLLNNRDLNLDADLAPFDVMIIDECSKTTFAEFLVPARYTEKWILVGDVKQLSPFTDREQITANLKQLILQHKGKSRAEEQLSPDIQRACFLLNELRSNKEGTWGYHDKLVMPVSSGVLSALQNEVMARLDDKSNLSEDVCLVGIQGIKKYTNSLTAAELQESPWRLYDYNLVFCDKNLFDRYKEWMPADAAVLSDDWRVSAHNFRHMARFDGIHNFSLKGRNHFSKSYDIHEQWLNHDKKTCWADEVVWRLEREYWLRFLTDSSGRGNSKSKGIERQLSQLLPKSVKADGKVYGIRNMAFPSILEALSGSGTLKQRNDTPNTLNQGFTESEKQSRHTTLTFQHRMHPDISKYPREQFYSVGQNSHSLLDGKQAPVAREWEYRRYKEHAVWLDVNGKNFGNSNENEAKSILDELKIFCDWAAAQDKKFDIAILTFYVKQEKLLRDKLQSLTKQKRSFARFEYQGVNIKLNTVDYFQGQEADLVFLSMVNTSRDGFLDSPNRLNVSVTRARFQLVVVGKKQYFARESRSNELNALAQALPVIKE</sequence>
<feature type="region of interest" description="Disordered" evidence="1">
    <location>
        <begin position="892"/>
        <end position="916"/>
    </location>
</feature>
<evidence type="ECO:0000259" key="3">
    <source>
        <dbReference type="Pfam" id="PF13087"/>
    </source>
</evidence>
<dbReference type="EMBL" id="QDDL01000004">
    <property type="protein sequence ID" value="PVZ68911.1"/>
    <property type="molecule type" value="Genomic_DNA"/>
</dbReference>
<dbReference type="InterPro" id="IPR041677">
    <property type="entry name" value="DNA2/NAM7_AAA_11"/>
</dbReference>
<keyword evidence="5" id="KW-1185">Reference proteome</keyword>
<dbReference type="PANTHER" id="PTHR10887:SF495">
    <property type="entry name" value="HELICASE SENATAXIN ISOFORM X1-RELATED"/>
    <property type="match status" value="1"/>
</dbReference>
<dbReference type="OrthoDB" id="9757917at2"/>
<organism evidence="4 5">
    <name type="scientific">Pelagibaculum spongiae</name>
    <dbReference type="NCBI Taxonomy" id="2080658"/>
    <lineage>
        <taxon>Bacteria</taxon>
        <taxon>Pseudomonadati</taxon>
        <taxon>Pseudomonadota</taxon>
        <taxon>Gammaproteobacteria</taxon>
        <taxon>Oceanospirillales</taxon>
        <taxon>Pelagibaculum</taxon>
    </lineage>
</organism>
<dbReference type="AlphaFoldDB" id="A0A2V1GZZ1"/>
<name>A0A2V1GZZ1_9GAMM</name>
<dbReference type="InterPro" id="IPR027417">
    <property type="entry name" value="P-loop_NTPase"/>
</dbReference>
<dbReference type="CDD" id="cd18808">
    <property type="entry name" value="SF1_C_Upf1"/>
    <property type="match status" value="1"/>
</dbReference>